<accession>A0ABR3T541</accession>
<dbReference type="InterPro" id="IPR036663">
    <property type="entry name" value="Fumarylacetoacetase_C_sf"/>
</dbReference>
<evidence type="ECO:0000256" key="2">
    <source>
        <dbReference type="ARBA" id="ARBA00022723"/>
    </source>
</evidence>
<dbReference type="Proteomes" id="UP001521116">
    <property type="component" value="Unassembled WGS sequence"/>
</dbReference>
<evidence type="ECO:0000256" key="1">
    <source>
        <dbReference type="ARBA" id="ARBA00010211"/>
    </source>
</evidence>
<keyword evidence="5" id="KW-1185">Reference proteome</keyword>
<name>A0ABR3T541_9PEZI</name>
<dbReference type="PANTHER" id="PTHR11820">
    <property type="entry name" value="ACYLPYRUVASE"/>
    <property type="match status" value="1"/>
</dbReference>
<gene>
    <name evidence="4" type="ORF">SLS56_002301</name>
</gene>
<evidence type="ECO:0000313" key="4">
    <source>
        <dbReference type="EMBL" id="KAL1634607.1"/>
    </source>
</evidence>
<dbReference type="PANTHER" id="PTHR11820:SF112">
    <property type="entry name" value="FUMARYLACETOACETATE HYDROLASE FAMILY PROTEIN (AFU_ORTHOLOGUE AFUA_1G02370)-RELATED"/>
    <property type="match status" value="1"/>
</dbReference>
<keyword evidence="2" id="KW-0479">Metal-binding</keyword>
<feature type="domain" description="Fumarylacetoacetase-like C-terminal" evidence="3">
    <location>
        <begin position="78"/>
        <end position="146"/>
    </location>
</feature>
<sequence length="169" mass="18695">MAPQWTHLARFIAKEDGRVHLGQIDPAKVPDVGRAVFKGEQVAAHEVTGGVFDGVVTGRVLHVDRLLSPLAPSDVPLIRCMGINYHDHAKEANIPPPTEPILFIKPRTALNGPYPAAINVPTIAQDGTSDYEAKLTFVIGKEGRTSRRRRRLRFEHEGIGTLINEVYYE</sequence>
<dbReference type="Gene3D" id="3.90.850.10">
    <property type="entry name" value="Fumarylacetoacetase-like, C-terminal domain"/>
    <property type="match status" value="1"/>
</dbReference>
<evidence type="ECO:0000259" key="3">
    <source>
        <dbReference type="Pfam" id="PF01557"/>
    </source>
</evidence>
<dbReference type="SUPFAM" id="SSF56529">
    <property type="entry name" value="FAH"/>
    <property type="match status" value="1"/>
</dbReference>
<evidence type="ECO:0000313" key="5">
    <source>
        <dbReference type="Proteomes" id="UP001521116"/>
    </source>
</evidence>
<proteinExistence type="inferred from homology"/>
<organism evidence="4 5">
    <name type="scientific">Neofusicoccum ribis</name>
    <dbReference type="NCBI Taxonomy" id="45134"/>
    <lineage>
        <taxon>Eukaryota</taxon>
        <taxon>Fungi</taxon>
        <taxon>Dikarya</taxon>
        <taxon>Ascomycota</taxon>
        <taxon>Pezizomycotina</taxon>
        <taxon>Dothideomycetes</taxon>
        <taxon>Dothideomycetes incertae sedis</taxon>
        <taxon>Botryosphaeriales</taxon>
        <taxon>Botryosphaeriaceae</taxon>
        <taxon>Neofusicoccum</taxon>
    </lineage>
</organism>
<dbReference type="Pfam" id="PF01557">
    <property type="entry name" value="FAA_hydrolase"/>
    <property type="match status" value="1"/>
</dbReference>
<dbReference type="InterPro" id="IPR011234">
    <property type="entry name" value="Fumarylacetoacetase-like_C"/>
</dbReference>
<comment type="similarity">
    <text evidence="1">Belongs to the FAH family.</text>
</comment>
<reference evidence="4 5" key="1">
    <citation type="submission" date="2024-02" db="EMBL/GenBank/DDBJ databases">
        <title>De novo assembly and annotation of 12 fungi associated with fruit tree decline syndrome in Ontario, Canada.</title>
        <authorList>
            <person name="Sulman M."/>
            <person name="Ellouze W."/>
            <person name="Ilyukhin E."/>
        </authorList>
    </citation>
    <scope>NUCLEOTIDE SEQUENCE [LARGE SCALE GENOMIC DNA]</scope>
    <source>
        <strain evidence="4 5">M1-105</strain>
    </source>
</reference>
<dbReference type="EMBL" id="JAJVDC020000015">
    <property type="protein sequence ID" value="KAL1634607.1"/>
    <property type="molecule type" value="Genomic_DNA"/>
</dbReference>
<protein>
    <recommendedName>
        <fullName evidence="3">Fumarylacetoacetase-like C-terminal domain-containing protein</fullName>
    </recommendedName>
</protein>
<comment type="caution">
    <text evidence="4">The sequence shown here is derived from an EMBL/GenBank/DDBJ whole genome shotgun (WGS) entry which is preliminary data.</text>
</comment>